<sequence>MRKSVTGHWSQPVSLTQSQLVYPRKRTALTEPPPNNTCFHPFYFLYLSFFRVFDTPSICLSFPFLLTPHYLSFFLFFITPVI</sequence>
<keyword evidence="1" id="KW-1133">Transmembrane helix</keyword>
<proteinExistence type="predicted"/>
<organism evidence="2">
    <name type="scientific">Octopus bimaculoides</name>
    <name type="common">California two-spotted octopus</name>
    <dbReference type="NCBI Taxonomy" id="37653"/>
    <lineage>
        <taxon>Eukaryota</taxon>
        <taxon>Metazoa</taxon>
        <taxon>Spiralia</taxon>
        <taxon>Lophotrochozoa</taxon>
        <taxon>Mollusca</taxon>
        <taxon>Cephalopoda</taxon>
        <taxon>Coleoidea</taxon>
        <taxon>Octopodiformes</taxon>
        <taxon>Octopoda</taxon>
        <taxon>Incirrata</taxon>
        <taxon>Octopodidae</taxon>
        <taxon>Octopus</taxon>
    </lineage>
</organism>
<keyword evidence="1" id="KW-0812">Transmembrane</keyword>
<accession>A0A0L8FP61</accession>
<dbReference type="AlphaFoldDB" id="A0A0L8FP61"/>
<dbReference type="EMBL" id="KQ428460">
    <property type="protein sequence ID" value="KOF66165.1"/>
    <property type="molecule type" value="Genomic_DNA"/>
</dbReference>
<evidence type="ECO:0000256" key="1">
    <source>
        <dbReference type="SAM" id="Phobius"/>
    </source>
</evidence>
<gene>
    <name evidence="2" type="ORF">OCBIM_22013348mg</name>
</gene>
<name>A0A0L8FP61_OCTBM</name>
<feature type="transmembrane region" description="Helical" evidence="1">
    <location>
        <begin position="58"/>
        <end position="78"/>
    </location>
</feature>
<keyword evidence="1" id="KW-0472">Membrane</keyword>
<evidence type="ECO:0000313" key="2">
    <source>
        <dbReference type="EMBL" id="KOF66165.1"/>
    </source>
</evidence>
<protein>
    <submittedName>
        <fullName evidence="2">Uncharacterized protein</fullName>
    </submittedName>
</protein>
<reference evidence="2" key="1">
    <citation type="submission" date="2015-07" db="EMBL/GenBank/DDBJ databases">
        <title>MeaNS - Measles Nucleotide Surveillance Program.</title>
        <authorList>
            <person name="Tran T."/>
            <person name="Druce J."/>
        </authorList>
    </citation>
    <scope>NUCLEOTIDE SEQUENCE</scope>
    <source>
        <strain evidence="2">UCB-OBI-ISO-001</strain>
        <tissue evidence="2">Gonad</tissue>
    </source>
</reference>